<dbReference type="InterPro" id="IPR052174">
    <property type="entry name" value="Flavoredoxin"/>
</dbReference>
<dbReference type="RefSeq" id="WP_067643026.1">
    <property type="nucleotide sequence ID" value="NZ_CP015249.1"/>
</dbReference>
<evidence type="ECO:0000313" key="5">
    <source>
        <dbReference type="EMBL" id="ANB16300.1"/>
    </source>
</evidence>
<dbReference type="Proteomes" id="UP000076830">
    <property type="component" value="Chromosome"/>
</dbReference>
<feature type="domain" description="Flavin reductase like" evidence="4">
    <location>
        <begin position="16"/>
        <end position="168"/>
    </location>
</feature>
<gene>
    <name evidence="5" type="ORF">I596_261</name>
</gene>
<dbReference type="PANTHER" id="PTHR43567">
    <property type="entry name" value="FLAVOREDOXIN-RELATED-RELATED"/>
    <property type="match status" value="1"/>
</dbReference>
<comment type="similarity">
    <text evidence="3">Belongs to the flavoredoxin family.</text>
</comment>
<organism evidence="5 6">
    <name type="scientific">Dokdonella koreensis DS-123</name>
    <dbReference type="NCBI Taxonomy" id="1300342"/>
    <lineage>
        <taxon>Bacteria</taxon>
        <taxon>Pseudomonadati</taxon>
        <taxon>Pseudomonadota</taxon>
        <taxon>Gammaproteobacteria</taxon>
        <taxon>Lysobacterales</taxon>
        <taxon>Rhodanobacteraceae</taxon>
        <taxon>Dokdonella</taxon>
    </lineage>
</organism>
<dbReference type="SUPFAM" id="SSF50475">
    <property type="entry name" value="FMN-binding split barrel"/>
    <property type="match status" value="1"/>
</dbReference>
<dbReference type="Gene3D" id="2.30.110.10">
    <property type="entry name" value="Electron Transport, Fmn-binding Protein, Chain A"/>
    <property type="match status" value="1"/>
</dbReference>
<dbReference type="PANTHER" id="PTHR43567:SF1">
    <property type="entry name" value="FLAVOREDOXIN"/>
    <property type="match status" value="1"/>
</dbReference>
<dbReference type="OrthoDB" id="9792436at2"/>
<keyword evidence="2" id="KW-0285">Flavoprotein</keyword>
<dbReference type="SMART" id="SM00903">
    <property type="entry name" value="Flavin_Reduct"/>
    <property type="match status" value="1"/>
</dbReference>
<comment type="cofactor">
    <cofactor evidence="1">
        <name>FMN</name>
        <dbReference type="ChEBI" id="CHEBI:58210"/>
    </cofactor>
</comment>
<dbReference type="AlphaFoldDB" id="A0A161HIQ4"/>
<name>A0A161HIQ4_9GAMM</name>
<protein>
    <submittedName>
        <fullName evidence="5">Flavin reductase domain protein FMN-binding</fullName>
    </submittedName>
</protein>
<keyword evidence="6" id="KW-1185">Reference proteome</keyword>
<evidence type="ECO:0000256" key="3">
    <source>
        <dbReference type="ARBA" id="ARBA00038054"/>
    </source>
</evidence>
<dbReference type="PATRIC" id="fig|1300342.3.peg.254"/>
<dbReference type="EMBL" id="CP015249">
    <property type="protein sequence ID" value="ANB16300.1"/>
    <property type="molecule type" value="Genomic_DNA"/>
</dbReference>
<proteinExistence type="inferred from homology"/>
<dbReference type="Pfam" id="PF01613">
    <property type="entry name" value="Flavin_Reduct"/>
    <property type="match status" value="1"/>
</dbReference>
<dbReference type="KEGG" id="dko:I596_261"/>
<evidence type="ECO:0000256" key="1">
    <source>
        <dbReference type="ARBA" id="ARBA00001917"/>
    </source>
</evidence>
<sequence length="185" mass="20918">MRLPVRTDFPLGEIRRYLEPGPIVLVSSAWKGRANIMTMGWHLMLGFEPALFGCYIWEANHSFELIRRSRQCVINLPTAAMVDTVVDIGNCSGAEVDKFARFGLTTAKATHVDVPLIADCHASFECRLADGSQIRRHGLFIWEVVKAHVAARPRVPETLHYRGDGEFLVGRRTISRRGRFKPEML</sequence>
<evidence type="ECO:0000256" key="2">
    <source>
        <dbReference type="ARBA" id="ARBA00022630"/>
    </source>
</evidence>
<dbReference type="InterPro" id="IPR012349">
    <property type="entry name" value="Split_barrel_FMN-bd"/>
</dbReference>
<evidence type="ECO:0000313" key="6">
    <source>
        <dbReference type="Proteomes" id="UP000076830"/>
    </source>
</evidence>
<accession>A0A161HIQ4</accession>
<dbReference type="STRING" id="1300342.I596_261"/>
<dbReference type="GO" id="GO:0016646">
    <property type="term" value="F:oxidoreductase activity, acting on the CH-NH group of donors, NAD or NADP as acceptor"/>
    <property type="evidence" value="ECO:0007669"/>
    <property type="project" value="UniProtKB-ARBA"/>
</dbReference>
<dbReference type="GO" id="GO:0010181">
    <property type="term" value="F:FMN binding"/>
    <property type="evidence" value="ECO:0007669"/>
    <property type="project" value="InterPro"/>
</dbReference>
<reference evidence="5 6" key="1">
    <citation type="submission" date="2016-04" db="EMBL/GenBank/DDBJ databases">
        <title>Complete genome sequence of Dokdonella koreensis DS-123T.</title>
        <authorList>
            <person name="Kim J.F."/>
            <person name="Lee H."/>
            <person name="Kwak M.-J."/>
        </authorList>
    </citation>
    <scope>NUCLEOTIDE SEQUENCE [LARGE SCALE GENOMIC DNA]</scope>
    <source>
        <strain evidence="5 6">DS-123</strain>
    </source>
</reference>
<evidence type="ECO:0000259" key="4">
    <source>
        <dbReference type="SMART" id="SM00903"/>
    </source>
</evidence>
<dbReference type="InterPro" id="IPR002563">
    <property type="entry name" value="Flavin_Rdtase-like_dom"/>
</dbReference>